<dbReference type="Gene3D" id="3.90.1580.10">
    <property type="entry name" value="paralog of FGE (formylglycine-generating enzyme)"/>
    <property type="match status" value="1"/>
</dbReference>
<dbReference type="PANTHER" id="PTHR23150:SF19">
    <property type="entry name" value="FORMYLGLYCINE-GENERATING ENZYME"/>
    <property type="match status" value="1"/>
</dbReference>
<dbReference type="EMBL" id="CP000116">
    <property type="protein sequence ID" value="AAZ97231.1"/>
    <property type="molecule type" value="Genomic_DNA"/>
</dbReference>
<dbReference type="SUPFAM" id="SSF56436">
    <property type="entry name" value="C-type lectin-like"/>
    <property type="match status" value="1"/>
</dbReference>
<dbReference type="HOGENOM" id="CLU_012431_2_3_4"/>
<name>Q3SJD3_THIDA</name>
<dbReference type="RefSeq" id="WP_011311790.1">
    <property type="nucleotide sequence ID" value="NC_007404.1"/>
</dbReference>
<dbReference type="InterPro" id="IPR005532">
    <property type="entry name" value="SUMF_dom"/>
</dbReference>
<gene>
    <name evidence="2" type="ordered locus">Tbd_1278</name>
</gene>
<keyword evidence="3" id="KW-1185">Reference proteome</keyword>
<dbReference type="AlphaFoldDB" id="Q3SJD3"/>
<sequence>MNLDSVAEPLPNTFALHEGELIALQVRAAQAFSLPDVVFSDALRAGGSGPLLATIPAGAFEYGAATDEAAPAHERPRRAALIERSFALGVCPVTTEEFEAFAHATGWRPRAELVWLSGRKPAINVRQTDARDYCAWLSEQSGQRYRLPTEQEWEYACRAGAASAYPCGNCITASQARYNTRGGFDAIHPRRPYLLARRFIGRGATEVGRNAPNRWGLHDMPGNVWEFTASPWTESHSRLPERPAQGKPQAIVTKGGSWFDGPEDCRAAARRRRLEDELDINLGFRVLRELA</sequence>
<dbReference type="GO" id="GO:0120147">
    <property type="term" value="F:formylglycine-generating oxidase activity"/>
    <property type="evidence" value="ECO:0007669"/>
    <property type="project" value="TreeGrafter"/>
</dbReference>
<dbReference type="InterPro" id="IPR016187">
    <property type="entry name" value="CTDL_fold"/>
</dbReference>
<dbReference type="PANTHER" id="PTHR23150">
    <property type="entry name" value="SULFATASE MODIFYING FACTOR 1, 2"/>
    <property type="match status" value="1"/>
</dbReference>
<dbReference type="STRING" id="292415.Tbd_1278"/>
<feature type="domain" description="Sulfatase-modifying factor enzyme-like" evidence="1">
    <location>
        <begin position="54"/>
        <end position="288"/>
    </location>
</feature>
<dbReference type="InterPro" id="IPR042095">
    <property type="entry name" value="SUMF_sf"/>
</dbReference>
<protein>
    <recommendedName>
        <fullName evidence="1">Sulfatase-modifying factor enzyme-like domain-containing protein</fullName>
    </recommendedName>
</protein>
<dbReference type="Pfam" id="PF03781">
    <property type="entry name" value="FGE-sulfatase"/>
    <property type="match status" value="1"/>
</dbReference>
<reference evidence="2 3" key="1">
    <citation type="journal article" date="2006" name="J. Bacteriol.">
        <title>The genome sequence of the obligately chemolithoautotrophic, facultatively anaerobic bacterium Thiobacillus denitrificans.</title>
        <authorList>
            <person name="Beller H.R."/>
            <person name="Chain P.S."/>
            <person name="Letain T.E."/>
            <person name="Chakicherla A."/>
            <person name="Larimer F.W."/>
            <person name="Richardson P.M."/>
            <person name="Coleman M.A."/>
            <person name="Wood A.P."/>
            <person name="Kelly D.P."/>
        </authorList>
    </citation>
    <scope>NUCLEOTIDE SEQUENCE [LARGE SCALE GENOMIC DNA]</scope>
    <source>
        <strain evidence="2 3">ATCC 25259</strain>
    </source>
</reference>
<dbReference type="Proteomes" id="UP000008291">
    <property type="component" value="Chromosome"/>
</dbReference>
<accession>Q3SJD3</accession>
<organism evidence="2 3">
    <name type="scientific">Thiobacillus denitrificans (strain ATCC 25259 / T1)</name>
    <dbReference type="NCBI Taxonomy" id="292415"/>
    <lineage>
        <taxon>Bacteria</taxon>
        <taxon>Pseudomonadati</taxon>
        <taxon>Pseudomonadota</taxon>
        <taxon>Betaproteobacteria</taxon>
        <taxon>Nitrosomonadales</taxon>
        <taxon>Thiobacillaceae</taxon>
        <taxon>Thiobacillus</taxon>
    </lineage>
</organism>
<dbReference type="KEGG" id="tbd:Tbd_1278"/>
<proteinExistence type="predicted"/>
<dbReference type="OrthoDB" id="9768004at2"/>
<dbReference type="InterPro" id="IPR051043">
    <property type="entry name" value="Sulfatase_Mod_Factor_Kinase"/>
</dbReference>
<evidence type="ECO:0000313" key="2">
    <source>
        <dbReference type="EMBL" id="AAZ97231.1"/>
    </source>
</evidence>
<dbReference type="eggNOG" id="COG1262">
    <property type="taxonomic scope" value="Bacteria"/>
</dbReference>
<evidence type="ECO:0000313" key="3">
    <source>
        <dbReference type="Proteomes" id="UP000008291"/>
    </source>
</evidence>
<evidence type="ECO:0000259" key="1">
    <source>
        <dbReference type="Pfam" id="PF03781"/>
    </source>
</evidence>